<comment type="similarity">
    <text evidence="1 7">Belongs to the activator 1 small subunits family. RfcL subfamily.</text>
</comment>
<protein>
    <recommendedName>
        <fullName evidence="2 7">Replication factor C large subunit</fullName>
        <shortName evidence="7">RFC large subunit</shortName>
    </recommendedName>
    <alternativeName>
        <fullName evidence="6 7">Clamp loader large subunit</fullName>
    </alternativeName>
</protein>
<comment type="function">
    <text evidence="7">Part of the RFC clamp loader complex which loads the PCNA sliding clamp onto DNA.</text>
</comment>
<proteinExistence type="inferred from homology"/>
<evidence type="ECO:0000313" key="11">
    <source>
        <dbReference type="Proteomes" id="UP000831817"/>
    </source>
</evidence>
<evidence type="ECO:0000313" key="10">
    <source>
        <dbReference type="EMBL" id="BDH79504.1"/>
    </source>
</evidence>
<feature type="domain" description="AAA+ ATPase" evidence="9">
    <location>
        <begin position="49"/>
        <end position="171"/>
    </location>
</feature>
<dbReference type="InterPro" id="IPR047854">
    <property type="entry name" value="RFC_lid"/>
</dbReference>
<dbReference type="InterPro" id="IPR023935">
    <property type="entry name" value="Rep_factor-C_lsu"/>
</dbReference>
<keyword evidence="3 7" id="KW-0235">DNA replication</keyword>
<dbReference type="InterPro" id="IPR003593">
    <property type="entry name" value="AAA+_ATPase"/>
</dbReference>
<feature type="region of interest" description="Disordered" evidence="8">
    <location>
        <begin position="410"/>
        <end position="442"/>
    </location>
</feature>
<dbReference type="SUPFAM" id="SSF52540">
    <property type="entry name" value="P-loop containing nucleoside triphosphate hydrolases"/>
    <property type="match status" value="1"/>
</dbReference>
<feature type="binding site" evidence="7">
    <location>
        <begin position="57"/>
        <end position="64"/>
    </location>
    <ligand>
        <name>ATP</name>
        <dbReference type="ChEBI" id="CHEBI:30616"/>
    </ligand>
</feature>
<evidence type="ECO:0000259" key="9">
    <source>
        <dbReference type="SMART" id="SM00382"/>
    </source>
</evidence>
<dbReference type="NCBIfam" id="NF003233">
    <property type="entry name" value="PRK04195.2-3"/>
    <property type="match status" value="1"/>
</dbReference>
<dbReference type="Proteomes" id="UP000831817">
    <property type="component" value="Chromosome"/>
</dbReference>
<name>A0ABN6PDA0_9EURY</name>
<dbReference type="InterPro" id="IPR027417">
    <property type="entry name" value="P-loop_NTPase"/>
</dbReference>
<dbReference type="HAMAP" id="MF_01508">
    <property type="entry name" value="RfcL"/>
    <property type="match status" value="1"/>
</dbReference>
<dbReference type="Gene3D" id="3.40.50.300">
    <property type="entry name" value="P-loop containing nucleotide triphosphate hydrolases"/>
    <property type="match status" value="1"/>
</dbReference>
<dbReference type="Pfam" id="PF21960">
    <property type="entry name" value="RCF1-5-like_lid"/>
    <property type="match status" value="1"/>
</dbReference>
<dbReference type="NCBIfam" id="NF003229">
    <property type="entry name" value="PRK04195.1-5"/>
    <property type="match status" value="1"/>
</dbReference>
<sequence length="442" mass="50677">MQHSYLSDRGKRMSWTEKYRPSTFDEMVGNKKAIEEIKEWIQAWKDGKPQPPLLLIGPPGTGKTTLAHIIGSYFSDKLELNASDKRSYDLLINIIGEASTTRSLFDDNLKLIILDEVDGIHGNEDRGGVRAINKIIKESKHPIVLTANDPYSKKLQTIKPACKIINIRKAHPNSIVAYLKRICQKENIEADPKILRELAKRSHGDLRSAINDLEAMAKGEKRIGAEILEAGEKDVFPGLFDAIRAILKSKNIRHVREAMQIDEDPQLLLEFTAENVPREYEKPHEIRKAYNHLSRADIFFGRAKQTRDYIYWRYASEHIGVGVALSKDETYRKFTRYAGPGSLQFLGRTRAKRQTIDNLAEKISRKLHISKKVAITTFPYLKIIVEDEKMAKEIRKYLELTDEEFKILKGKRKSRKTGKAEQKVEGADPPDREKQTTLLQFK</sequence>
<dbReference type="SMART" id="SM00382">
    <property type="entry name" value="AAA"/>
    <property type="match status" value="1"/>
</dbReference>
<organism evidence="10 11">
    <name type="scientific">Methanothermobacter tenebrarum</name>
    <dbReference type="NCBI Taxonomy" id="680118"/>
    <lineage>
        <taxon>Archaea</taxon>
        <taxon>Methanobacteriati</taxon>
        <taxon>Methanobacteriota</taxon>
        <taxon>Methanomada group</taxon>
        <taxon>Methanobacteria</taxon>
        <taxon>Methanobacteriales</taxon>
        <taxon>Methanobacteriaceae</taxon>
        <taxon>Methanothermobacter</taxon>
    </lineage>
</organism>
<evidence type="ECO:0000256" key="2">
    <source>
        <dbReference type="ARBA" id="ARBA00014793"/>
    </source>
</evidence>
<accession>A0ABN6PDA0</accession>
<evidence type="ECO:0000256" key="6">
    <source>
        <dbReference type="ARBA" id="ARBA00032141"/>
    </source>
</evidence>
<evidence type="ECO:0000256" key="5">
    <source>
        <dbReference type="ARBA" id="ARBA00022840"/>
    </source>
</evidence>
<keyword evidence="4 7" id="KW-0547">Nucleotide-binding</keyword>
<dbReference type="PANTHER" id="PTHR23389:SF6">
    <property type="entry name" value="REPLICATION FACTOR C SUBUNIT 1"/>
    <property type="match status" value="1"/>
</dbReference>
<reference evidence="10 11" key="1">
    <citation type="submission" date="2022-04" db="EMBL/GenBank/DDBJ databases">
        <title>Complete genome of Methanothermobacter tenebrarum strain RMAS.</title>
        <authorList>
            <person name="Nakamura K."/>
            <person name="Oshima K."/>
            <person name="Hattori M."/>
            <person name="Kamagata Y."/>
            <person name="Takamizawa K."/>
        </authorList>
    </citation>
    <scope>NUCLEOTIDE SEQUENCE [LARGE SCALE GENOMIC DNA]</scope>
    <source>
        <strain evidence="10 11">RMAS</strain>
    </source>
</reference>
<dbReference type="EMBL" id="AP025698">
    <property type="protein sequence ID" value="BDH79504.1"/>
    <property type="molecule type" value="Genomic_DNA"/>
</dbReference>
<evidence type="ECO:0000256" key="1">
    <source>
        <dbReference type="ARBA" id="ARBA00006878"/>
    </source>
</evidence>
<feature type="compositionally biased region" description="Basic and acidic residues" evidence="8">
    <location>
        <begin position="418"/>
        <end position="435"/>
    </location>
</feature>
<evidence type="ECO:0000256" key="4">
    <source>
        <dbReference type="ARBA" id="ARBA00022741"/>
    </source>
</evidence>
<evidence type="ECO:0000256" key="8">
    <source>
        <dbReference type="SAM" id="MobiDB-lite"/>
    </source>
</evidence>
<dbReference type="Gene3D" id="1.10.8.60">
    <property type="match status" value="1"/>
</dbReference>
<evidence type="ECO:0000256" key="3">
    <source>
        <dbReference type="ARBA" id="ARBA00022705"/>
    </source>
</evidence>
<dbReference type="CDD" id="cd00009">
    <property type="entry name" value="AAA"/>
    <property type="match status" value="1"/>
</dbReference>
<keyword evidence="11" id="KW-1185">Reference proteome</keyword>
<dbReference type="PANTHER" id="PTHR23389">
    <property type="entry name" value="CHROMOSOME TRANSMISSION FIDELITY FACTOR 18"/>
    <property type="match status" value="1"/>
</dbReference>
<keyword evidence="5 7" id="KW-0067">ATP-binding</keyword>
<dbReference type="CDD" id="cd18140">
    <property type="entry name" value="HLD_clamp_RFC"/>
    <property type="match status" value="1"/>
</dbReference>
<comment type="subunit">
    <text evidence="7">Heteromultimer composed of small subunits (RfcS) and large subunits (RfcL).</text>
</comment>
<gene>
    <name evidence="7" type="primary">rfcL</name>
    <name evidence="10" type="ORF">MTTB_08830</name>
</gene>
<dbReference type="Pfam" id="PF00004">
    <property type="entry name" value="AAA"/>
    <property type="match status" value="1"/>
</dbReference>
<evidence type="ECO:0000256" key="7">
    <source>
        <dbReference type="HAMAP-Rule" id="MF_01508"/>
    </source>
</evidence>
<dbReference type="InterPro" id="IPR003959">
    <property type="entry name" value="ATPase_AAA_core"/>
</dbReference>